<name>A0A4Q7MS62_9BACT</name>
<gene>
    <name evidence="3" type="ORF">EV199_3521</name>
</gene>
<evidence type="ECO:0000259" key="2">
    <source>
        <dbReference type="Pfam" id="PF18962"/>
    </source>
</evidence>
<dbReference type="EMBL" id="SGXA01000002">
    <property type="protein sequence ID" value="RZS71615.1"/>
    <property type="molecule type" value="Genomic_DNA"/>
</dbReference>
<sequence>MFSQSVSSKCYRLALCAIVLCLMSASLLAQDGCPDRTFPVMKQKKVTVSIPGTDMIKGYLEALPETYNASPGKRFPLMIFFHGANEGGDGSAEKLCLLVNQWWWAPPSLIELNRFPHWTTDKSGQPTQFILISAQLAYFGDPSKAINPLIDYLQQRYRVDASRIYLTGLSAGANFIMSYAGANEANANRVAGIAPVSPCMSLNSQQAAVIARANLAFYSVQCSTDGACSGYTAANNAALINQQNPTLKAAATTLPVPNWACNSFTHDAWGTAYDTTFKQNINGRNLNMYEWMLQNVRAGALPVVLKDYQIRLAQGKVVINWTTTYEHNNAAFIIERTGETLPFKEIGRVAGSNNATGSQYQWIDENPLPDLNQYRLVQVDQDGVKEYFGIKTILNHSQGSKATVIAPNPFKGDLSVYLQLPRTERVRIVITDVNGKRLHSIDQQLPAGTTPLEFKTAALSNGIYFLKIEGRSFTENRKMVKQ</sequence>
<dbReference type="Proteomes" id="UP000293874">
    <property type="component" value="Unassembled WGS sequence"/>
</dbReference>
<dbReference type="NCBIfam" id="TIGR04183">
    <property type="entry name" value="Por_Secre_tail"/>
    <property type="match status" value="1"/>
</dbReference>
<dbReference type="Gene3D" id="3.40.50.1820">
    <property type="entry name" value="alpha/beta hydrolase"/>
    <property type="match status" value="1"/>
</dbReference>
<feature type="domain" description="Secretion system C-terminal sorting" evidence="2">
    <location>
        <begin position="406"/>
        <end position="479"/>
    </location>
</feature>
<keyword evidence="1" id="KW-0732">Signal</keyword>
<evidence type="ECO:0000256" key="1">
    <source>
        <dbReference type="SAM" id="SignalP"/>
    </source>
</evidence>
<feature type="chain" id="PRO_5020239779" evidence="1">
    <location>
        <begin position="30"/>
        <end position="482"/>
    </location>
</feature>
<dbReference type="InterPro" id="IPR026444">
    <property type="entry name" value="Secre_tail"/>
</dbReference>
<proteinExistence type="predicted"/>
<keyword evidence="4" id="KW-1185">Reference proteome</keyword>
<reference evidence="3 4" key="1">
    <citation type="submission" date="2019-02" db="EMBL/GenBank/DDBJ databases">
        <title>Genomic Encyclopedia of Type Strains, Phase IV (KMG-IV): sequencing the most valuable type-strain genomes for metagenomic binning, comparative biology and taxonomic classification.</title>
        <authorList>
            <person name="Goeker M."/>
        </authorList>
    </citation>
    <scope>NUCLEOTIDE SEQUENCE [LARGE SCALE GENOMIC DNA]</scope>
    <source>
        <strain evidence="3 4">DSM 18116</strain>
    </source>
</reference>
<dbReference type="AlphaFoldDB" id="A0A4Q7MS62"/>
<evidence type="ECO:0000313" key="3">
    <source>
        <dbReference type="EMBL" id="RZS71615.1"/>
    </source>
</evidence>
<protein>
    <submittedName>
        <fullName evidence="3">Putative secreted protein (Por secretion system target)</fullName>
    </submittedName>
</protein>
<dbReference type="SUPFAM" id="SSF53474">
    <property type="entry name" value="alpha/beta-Hydrolases"/>
    <property type="match status" value="1"/>
</dbReference>
<dbReference type="Pfam" id="PF18962">
    <property type="entry name" value="Por_Secre_tail"/>
    <property type="match status" value="1"/>
</dbReference>
<dbReference type="InterPro" id="IPR029058">
    <property type="entry name" value="AB_hydrolase_fold"/>
</dbReference>
<organism evidence="3 4">
    <name type="scientific">Pseudobacter ginsenosidimutans</name>
    <dbReference type="NCBI Taxonomy" id="661488"/>
    <lineage>
        <taxon>Bacteria</taxon>
        <taxon>Pseudomonadati</taxon>
        <taxon>Bacteroidota</taxon>
        <taxon>Chitinophagia</taxon>
        <taxon>Chitinophagales</taxon>
        <taxon>Chitinophagaceae</taxon>
        <taxon>Pseudobacter</taxon>
    </lineage>
</organism>
<feature type="signal peptide" evidence="1">
    <location>
        <begin position="1"/>
        <end position="29"/>
    </location>
</feature>
<comment type="caution">
    <text evidence="3">The sequence shown here is derived from an EMBL/GenBank/DDBJ whole genome shotgun (WGS) entry which is preliminary data.</text>
</comment>
<evidence type="ECO:0000313" key="4">
    <source>
        <dbReference type="Proteomes" id="UP000293874"/>
    </source>
</evidence>
<accession>A0A4Q7MS62</accession>